<proteinExistence type="predicted"/>
<evidence type="ECO:0000313" key="1">
    <source>
        <dbReference type="EMBL" id="QIG72905.1"/>
    </source>
</evidence>
<accession>A0A7S5R879</accession>
<reference evidence="1 2" key="1">
    <citation type="submission" date="2020-01" db="EMBL/GenBank/DDBJ databases">
        <title>Patterns of diversity and host range of bacteriophage communities associated with bean-nodulatin bacteria.</title>
        <authorList>
            <person name="Vann Cauwenberghe J."/>
            <person name="Santamaria R.I."/>
            <person name="Bustos P."/>
            <person name="Juarez S."/>
            <person name="Gonzalez V."/>
        </authorList>
    </citation>
    <scope>NUCLEOTIDE SEQUENCE [LARGE SCALE GENOMIC DNA]</scope>
    <source>
        <strain evidence="2">RHph</strain>
    </source>
</reference>
<gene>
    <name evidence="1" type="ORF">EVB97_367</name>
</gene>
<dbReference type="Proteomes" id="UP000655883">
    <property type="component" value="Segment"/>
</dbReference>
<dbReference type="InterPro" id="IPR024364">
    <property type="entry name" value="Baseplate_phage_T4-like"/>
</dbReference>
<keyword evidence="2" id="KW-1185">Reference proteome</keyword>
<protein>
    <submittedName>
        <fullName evidence="1">Peptidase domain-containing protein</fullName>
    </submittedName>
</protein>
<dbReference type="Pfam" id="PF12322">
    <property type="entry name" value="T4_baseplate"/>
    <property type="match status" value="1"/>
</dbReference>
<organism evidence="1 2">
    <name type="scientific">Rhizobium phage RHph_Y65</name>
    <dbReference type="NCBI Taxonomy" id="2509785"/>
    <lineage>
        <taxon>Viruses</taxon>
        <taxon>Duplodnaviria</taxon>
        <taxon>Heunggongvirae</taxon>
        <taxon>Uroviricota</taxon>
        <taxon>Caudoviricetes</taxon>
        <taxon>Kleczkowskaviridae</taxon>
        <taxon>Cuauhnahuacvirus</taxon>
        <taxon>Cuauhnahuacvirus Y65</taxon>
    </lineage>
</organism>
<evidence type="ECO:0000313" key="2">
    <source>
        <dbReference type="Proteomes" id="UP000655883"/>
    </source>
</evidence>
<dbReference type="EMBL" id="MN988525">
    <property type="protein sequence ID" value="QIG72905.1"/>
    <property type="molecule type" value="Genomic_DNA"/>
</dbReference>
<name>A0A7S5R879_9CAUD</name>
<sequence length="261" mass="29550">MKVIDNLADLTKAASDKSHLPIIQVRDLPSKFLPYPKGSTVKYVPFTYGELQKFSSSKLSLRDRFLFVLDGITTEGFDKNDLSYYDFLYVSSLRKISSFSHTKFTSRFRCNSCEESNSQTHELSNIEFSDIQVPALPAVIPVGDDIDLHIMPLSVGNYLKIDFDEDEDEDKGLEIFARSVSNLPYSTAKGIIENATGDLLDMLNYVDKMMYLGRQSIETKCSHCGADNHLAMEDINDLIFPFRQSAESVRNVVRFGILPER</sequence>